<dbReference type="HAMAP" id="MF_03188">
    <property type="entry name" value="Methyltr_EFM4"/>
    <property type="match status" value="1"/>
</dbReference>
<dbReference type="PANTHER" id="PTHR12843">
    <property type="entry name" value="PROTEIN-LYSINE N-METHYLTRANSFERASE METTL10"/>
    <property type="match status" value="1"/>
</dbReference>
<dbReference type="EC" id="2.1.1.-" evidence="5"/>
<dbReference type="STRING" id="102285.A0A0R3TA87"/>
<dbReference type="GO" id="GO:0005737">
    <property type="term" value="C:cytoplasm"/>
    <property type="evidence" value="ECO:0007669"/>
    <property type="project" value="UniProtKB-SubCell"/>
</dbReference>
<evidence type="ECO:0000259" key="6">
    <source>
        <dbReference type="Pfam" id="PF13847"/>
    </source>
</evidence>
<evidence type="ECO:0000256" key="2">
    <source>
        <dbReference type="ARBA" id="ARBA00022603"/>
    </source>
</evidence>
<reference evidence="9" key="1">
    <citation type="submission" date="2017-02" db="UniProtKB">
        <authorList>
            <consortium name="WormBaseParasite"/>
        </authorList>
    </citation>
    <scope>IDENTIFICATION</scope>
</reference>
<dbReference type="CDD" id="cd02440">
    <property type="entry name" value="AdoMet_MTases"/>
    <property type="match status" value="1"/>
</dbReference>
<evidence type="ECO:0000256" key="5">
    <source>
        <dbReference type="HAMAP-Rule" id="MF_03188"/>
    </source>
</evidence>
<name>A0A0R3TA87_RODNA</name>
<dbReference type="WBParaSite" id="HNAJ_0000397601-mRNA-1">
    <property type="protein sequence ID" value="HNAJ_0000397601-mRNA-1"/>
    <property type="gene ID" value="HNAJ_0000397601"/>
</dbReference>
<comment type="subcellular location">
    <subcellularLocation>
        <location evidence="5">Cytoplasm</location>
    </subcellularLocation>
</comment>
<organism evidence="9">
    <name type="scientific">Rodentolepis nana</name>
    <name type="common">Dwarf tapeworm</name>
    <name type="synonym">Hymenolepis nana</name>
    <dbReference type="NCBI Taxonomy" id="102285"/>
    <lineage>
        <taxon>Eukaryota</taxon>
        <taxon>Metazoa</taxon>
        <taxon>Spiralia</taxon>
        <taxon>Lophotrochozoa</taxon>
        <taxon>Platyhelminthes</taxon>
        <taxon>Cestoda</taxon>
        <taxon>Eucestoda</taxon>
        <taxon>Cyclophyllidea</taxon>
        <taxon>Hymenolepididae</taxon>
        <taxon>Rodentolepis</taxon>
    </lineage>
</organism>
<comment type="function">
    <text evidence="5">S-adenosyl-L-methionine-dependent protein-lysine N-methyltransferase that methylates elongation factor 1-alpha.</text>
</comment>
<dbReference type="SUPFAM" id="SSF53335">
    <property type="entry name" value="S-adenosyl-L-methionine-dependent methyltransferases"/>
    <property type="match status" value="1"/>
</dbReference>
<dbReference type="OrthoDB" id="540004at2759"/>
<keyword evidence="1 5" id="KW-0963">Cytoplasm</keyword>
<sequence length="250" mass="28338">MGDLKPSTLGSKEYWDDHYDIELKNFEQFEDEGDIWFGVSSEERIIKYLARVETPKDARILDLGCGNGHFCLELTKRGYSSVTGIDYSENAINLSYKLTEKHNLRSNLNFECVDILSTESINAFSPSSDDAFDVAIDKGTFDAITLIPDASDPTKISEKSRDIYMQNTYRLLRPDATFIITSCNWTADELRQEFTRPQTINKAVRKVFEFVCEIPPISTFSFGGRTGASTVCLVFKRLELTSDEQLLTTP</sequence>
<evidence type="ECO:0000313" key="9">
    <source>
        <dbReference type="WBParaSite" id="HNAJ_0000397601-mRNA-1"/>
    </source>
</evidence>
<keyword evidence="4 5" id="KW-0949">S-adenosyl-L-methionine</keyword>
<evidence type="ECO:0000256" key="4">
    <source>
        <dbReference type="ARBA" id="ARBA00022691"/>
    </source>
</evidence>
<dbReference type="AlphaFoldDB" id="A0A0R3TA87"/>
<gene>
    <name evidence="7" type="ORF">HNAJ_LOCUS3974</name>
</gene>
<dbReference type="GO" id="GO:0016279">
    <property type="term" value="F:protein-lysine N-methyltransferase activity"/>
    <property type="evidence" value="ECO:0007669"/>
    <property type="project" value="UniProtKB-UniRule"/>
</dbReference>
<dbReference type="InterPro" id="IPR029063">
    <property type="entry name" value="SAM-dependent_MTases_sf"/>
</dbReference>
<dbReference type="Pfam" id="PF13847">
    <property type="entry name" value="Methyltransf_31"/>
    <property type="match status" value="1"/>
</dbReference>
<dbReference type="PANTHER" id="PTHR12843:SF5">
    <property type="entry name" value="EEF1A LYSINE METHYLTRANSFERASE 2"/>
    <property type="match status" value="1"/>
</dbReference>
<dbReference type="Proteomes" id="UP000278807">
    <property type="component" value="Unassembled WGS sequence"/>
</dbReference>
<proteinExistence type="inferred from homology"/>
<evidence type="ECO:0000256" key="1">
    <source>
        <dbReference type="ARBA" id="ARBA00022490"/>
    </source>
</evidence>
<reference evidence="7 8" key="2">
    <citation type="submission" date="2018-11" db="EMBL/GenBank/DDBJ databases">
        <authorList>
            <consortium name="Pathogen Informatics"/>
        </authorList>
    </citation>
    <scope>NUCLEOTIDE SEQUENCE [LARGE SCALE GENOMIC DNA]</scope>
</reference>
<protein>
    <recommendedName>
        <fullName evidence="5">Protein-lysine N-methyltransferase HNAJ_LOCUS3974</fullName>
        <ecNumber evidence="5">2.1.1.-</ecNumber>
    </recommendedName>
</protein>
<keyword evidence="3 5" id="KW-0808">Transferase</keyword>
<evidence type="ECO:0000313" key="7">
    <source>
        <dbReference type="EMBL" id="VDN99833.1"/>
    </source>
</evidence>
<evidence type="ECO:0000313" key="8">
    <source>
        <dbReference type="Proteomes" id="UP000278807"/>
    </source>
</evidence>
<dbReference type="Gene3D" id="3.40.50.150">
    <property type="entry name" value="Vaccinia Virus protein VP39"/>
    <property type="match status" value="1"/>
</dbReference>
<dbReference type="GO" id="GO:0032259">
    <property type="term" value="P:methylation"/>
    <property type="evidence" value="ECO:0007669"/>
    <property type="project" value="UniProtKB-KW"/>
</dbReference>
<accession>A0A0R3TA87</accession>
<evidence type="ECO:0000256" key="3">
    <source>
        <dbReference type="ARBA" id="ARBA00022679"/>
    </source>
</evidence>
<dbReference type="EMBL" id="UZAE01002535">
    <property type="protein sequence ID" value="VDN99833.1"/>
    <property type="molecule type" value="Genomic_DNA"/>
</dbReference>
<feature type="domain" description="Methyltransferase" evidence="6">
    <location>
        <begin position="56"/>
        <end position="202"/>
    </location>
</feature>
<dbReference type="InterPro" id="IPR026635">
    <property type="entry name" value="Efm4/METTL10"/>
</dbReference>
<comment type="similarity">
    <text evidence="5">Belongs to the class I-like SAM-binding methyltransferase superfamily. EFM4 family.</text>
</comment>
<dbReference type="InterPro" id="IPR025714">
    <property type="entry name" value="Methyltranfer_dom"/>
</dbReference>
<keyword evidence="2 5" id="KW-0489">Methyltransferase</keyword>
<keyword evidence="8" id="KW-1185">Reference proteome</keyword>